<dbReference type="AlphaFoldDB" id="U6MAL0"/>
<feature type="non-terminal residue" evidence="1">
    <location>
        <position position="1"/>
    </location>
</feature>
<gene>
    <name evidence="1" type="ORF">EMWEY_00057790</name>
</gene>
<reference evidence="1" key="1">
    <citation type="submission" date="2013-10" db="EMBL/GenBank/DDBJ databases">
        <title>Genomic analysis of the causative agents of coccidiosis in chickens.</title>
        <authorList>
            <person name="Reid A.J."/>
            <person name="Blake D."/>
            <person name="Billington K."/>
            <person name="Browne H."/>
            <person name="Dunn M."/>
            <person name="Hung S."/>
            <person name="Kawahara F."/>
            <person name="Miranda-Saavedra D."/>
            <person name="Mourier T."/>
            <person name="Nagra H."/>
            <person name="Otto T.D."/>
            <person name="Rawlings N."/>
            <person name="Sanchez A."/>
            <person name="Sanders M."/>
            <person name="Subramaniam C."/>
            <person name="Tay Y."/>
            <person name="Dear P."/>
            <person name="Doerig C."/>
            <person name="Gruber A."/>
            <person name="Parkinson J."/>
            <person name="Shirley M."/>
            <person name="Wan K.L."/>
            <person name="Berriman M."/>
            <person name="Tomley F."/>
            <person name="Pain A."/>
        </authorList>
    </citation>
    <scope>NUCLEOTIDE SEQUENCE [LARGE SCALE GENOMIC DNA]</scope>
    <source>
        <strain evidence="1">Weybridge</strain>
    </source>
</reference>
<proteinExistence type="predicted"/>
<dbReference type="EMBL" id="HG720494">
    <property type="protein sequence ID" value="CDJ59514.1"/>
    <property type="molecule type" value="Genomic_DNA"/>
</dbReference>
<reference evidence="1" key="2">
    <citation type="submission" date="2013-10" db="EMBL/GenBank/DDBJ databases">
        <authorList>
            <person name="Aslett M."/>
        </authorList>
    </citation>
    <scope>NUCLEOTIDE SEQUENCE [LARGE SCALE GENOMIC DNA]</scope>
    <source>
        <strain evidence="1">Weybridge</strain>
    </source>
</reference>
<dbReference type="Proteomes" id="UP000030763">
    <property type="component" value="Unassembled WGS sequence"/>
</dbReference>
<evidence type="ECO:0000313" key="2">
    <source>
        <dbReference type="Proteomes" id="UP000030763"/>
    </source>
</evidence>
<evidence type="ECO:0000313" key="1">
    <source>
        <dbReference type="EMBL" id="CDJ59514.1"/>
    </source>
</evidence>
<dbReference type="GeneID" id="25339765"/>
<name>U6MAL0_EIMMA</name>
<keyword evidence="2" id="KW-1185">Reference proteome</keyword>
<protein>
    <submittedName>
        <fullName evidence="1">Uncharacterized protein</fullName>
    </submittedName>
</protein>
<sequence length="66" mass="7578">KSLLIRRYIRKEGDLDGEYHRISRVKTLHFEYLWLSGEVWVPAAVLECPPVAAAAVATLVWPTEQQ</sequence>
<dbReference type="VEuPathDB" id="ToxoDB:EMWEY_00057790"/>
<dbReference type="RefSeq" id="XP_013336162.1">
    <property type="nucleotide sequence ID" value="XM_013480708.1"/>
</dbReference>
<accession>U6MAL0</accession>
<organism evidence="1 2">
    <name type="scientific">Eimeria maxima</name>
    <name type="common">Coccidian parasite</name>
    <dbReference type="NCBI Taxonomy" id="5804"/>
    <lineage>
        <taxon>Eukaryota</taxon>
        <taxon>Sar</taxon>
        <taxon>Alveolata</taxon>
        <taxon>Apicomplexa</taxon>
        <taxon>Conoidasida</taxon>
        <taxon>Coccidia</taxon>
        <taxon>Eucoccidiorida</taxon>
        <taxon>Eimeriorina</taxon>
        <taxon>Eimeriidae</taxon>
        <taxon>Eimeria</taxon>
    </lineage>
</organism>